<accession>A0AAV2K1V6</accession>
<protein>
    <submittedName>
        <fullName evidence="2">Uncharacterized protein</fullName>
    </submittedName>
</protein>
<sequence length="95" mass="9956">MSADEERMGPRGSITTGPLIVPISTRGGRGAGPVAWIPPGSGLEVPLRYWTTRLTPGRPQTDPGPQQSQPITQGPVPPPGTCRAPRKLPLVADAK</sequence>
<dbReference type="EMBL" id="OZ035837">
    <property type="protein sequence ID" value="CAL1582843.1"/>
    <property type="molecule type" value="Genomic_DNA"/>
</dbReference>
<gene>
    <name evidence="2" type="ORF">KC01_LOCUS13383</name>
</gene>
<proteinExistence type="predicted"/>
<dbReference type="AlphaFoldDB" id="A0AAV2K1V6"/>
<evidence type="ECO:0000313" key="3">
    <source>
        <dbReference type="Proteomes" id="UP001497482"/>
    </source>
</evidence>
<reference evidence="2 3" key="1">
    <citation type="submission" date="2024-04" db="EMBL/GenBank/DDBJ databases">
        <authorList>
            <person name="Waldvogel A.-M."/>
            <person name="Schoenle A."/>
        </authorList>
    </citation>
    <scope>NUCLEOTIDE SEQUENCE [LARGE SCALE GENOMIC DNA]</scope>
</reference>
<feature type="region of interest" description="Disordered" evidence="1">
    <location>
        <begin position="1"/>
        <end position="26"/>
    </location>
</feature>
<organism evidence="2 3">
    <name type="scientific">Knipowitschia caucasica</name>
    <name type="common">Caucasian dwarf goby</name>
    <name type="synonym">Pomatoschistus caucasicus</name>
    <dbReference type="NCBI Taxonomy" id="637954"/>
    <lineage>
        <taxon>Eukaryota</taxon>
        <taxon>Metazoa</taxon>
        <taxon>Chordata</taxon>
        <taxon>Craniata</taxon>
        <taxon>Vertebrata</taxon>
        <taxon>Euteleostomi</taxon>
        <taxon>Actinopterygii</taxon>
        <taxon>Neopterygii</taxon>
        <taxon>Teleostei</taxon>
        <taxon>Neoteleostei</taxon>
        <taxon>Acanthomorphata</taxon>
        <taxon>Gobiaria</taxon>
        <taxon>Gobiiformes</taxon>
        <taxon>Gobioidei</taxon>
        <taxon>Gobiidae</taxon>
        <taxon>Gobiinae</taxon>
        <taxon>Knipowitschia</taxon>
    </lineage>
</organism>
<feature type="compositionally biased region" description="Polar residues" evidence="1">
    <location>
        <begin position="63"/>
        <end position="72"/>
    </location>
</feature>
<name>A0AAV2K1V6_KNICA</name>
<dbReference type="Proteomes" id="UP001497482">
    <property type="component" value="Chromosome 15"/>
</dbReference>
<keyword evidence="3" id="KW-1185">Reference proteome</keyword>
<evidence type="ECO:0000256" key="1">
    <source>
        <dbReference type="SAM" id="MobiDB-lite"/>
    </source>
</evidence>
<evidence type="ECO:0000313" key="2">
    <source>
        <dbReference type="EMBL" id="CAL1582843.1"/>
    </source>
</evidence>
<feature type="region of interest" description="Disordered" evidence="1">
    <location>
        <begin position="52"/>
        <end position="95"/>
    </location>
</feature>